<dbReference type="InterPro" id="IPR045072">
    <property type="entry name" value="MKRN-like"/>
</dbReference>
<evidence type="ECO:0000313" key="9">
    <source>
        <dbReference type="Proteomes" id="UP000000267"/>
    </source>
</evidence>
<dbReference type="SUPFAM" id="SSF90229">
    <property type="entry name" value="CCCH zinc finger"/>
    <property type="match status" value="2"/>
</dbReference>
<dbReference type="Gene3D" id="1.20.120.1350">
    <property type="entry name" value="Pneumovirus matrix protein 2 (M2), zinc-binding domain"/>
    <property type="match status" value="1"/>
</dbReference>
<evidence type="ECO:0000256" key="1">
    <source>
        <dbReference type="ARBA" id="ARBA00022723"/>
    </source>
</evidence>
<dbReference type="AlphaFoldDB" id="A7TTU4"/>
<sequence>MGKQEFNHFPLQQQKVILEHLKITKHSTPSKNYSHVPCKFFKQGNCQAGDHCPFSHELKVINSANSIPCKYYQKGNCKFGSNCANLHIDPPSQENQKSFSTSSQKISPKMSDSLLYGSTGLDEFDEFEEYYIPSECSDLLTPEELKRRKSRSYSSSSVSSNSSYISNNNFSPPSSVSSSTLTSSPSYSYSSKFLTTFPTKYYPSTNQFNCEATPMTPNWNQQIPPQFQTYKLGQQKPSFQQSMLEERLVRRLDGNDLTRYRILEEDEDRIESRPMSNAATPINIPIPVQISNHYDHRNIQDTQFFFDDLPVSPLNHSNR</sequence>
<feature type="zinc finger region" description="C3H1-type" evidence="5">
    <location>
        <begin position="63"/>
        <end position="90"/>
    </location>
</feature>
<feature type="compositionally biased region" description="Low complexity" evidence="6">
    <location>
        <begin position="152"/>
        <end position="186"/>
    </location>
</feature>
<keyword evidence="4 5" id="KW-0862">Zinc</keyword>
<dbReference type="Proteomes" id="UP000000267">
    <property type="component" value="Unassembled WGS sequence"/>
</dbReference>
<keyword evidence="2" id="KW-0677">Repeat</keyword>
<dbReference type="InterPro" id="IPR000571">
    <property type="entry name" value="Znf_CCCH"/>
</dbReference>
<feature type="zinc finger region" description="C3H1-type" evidence="5">
    <location>
        <begin position="32"/>
        <end position="59"/>
    </location>
</feature>
<dbReference type="PANTHER" id="PTHR11224">
    <property type="entry name" value="MAKORIN-RELATED"/>
    <property type="match status" value="1"/>
</dbReference>
<gene>
    <name evidence="8" type="ORF">Kpol_154p2</name>
</gene>
<dbReference type="STRING" id="436907.A7TTU4"/>
<dbReference type="EMBL" id="DS480629">
    <property type="protein sequence ID" value="EDO14314.1"/>
    <property type="molecule type" value="Genomic_DNA"/>
</dbReference>
<keyword evidence="3 5" id="KW-0863">Zinc-finger</keyword>
<dbReference type="HOGENOM" id="CLU_037646_0_0_1"/>
<evidence type="ECO:0000256" key="3">
    <source>
        <dbReference type="ARBA" id="ARBA00022771"/>
    </source>
</evidence>
<dbReference type="Pfam" id="PF18044">
    <property type="entry name" value="zf-CCCH_4"/>
    <property type="match status" value="1"/>
</dbReference>
<evidence type="ECO:0000256" key="6">
    <source>
        <dbReference type="SAM" id="MobiDB-lite"/>
    </source>
</evidence>
<keyword evidence="9" id="KW-1185">Reference proteome</keyword>
<dbReference type="InterPro" id="IPR041367">
    <property type="entry name" value="Znf-CCCH_4"/>
</dbReference>
<dbReference type="KEGG" id="vpo:Kpol_154p2"/>
<evidence type="ECO:0000256" key="4">
    <source>
        <dbReference type="ARBA" id="ARBA00022833"/>
    </source>
</evidence>
<dbReference type="OrthoDB" id="411372at2759"/>
<keyword evidence="1 5" id="KW-0479">Metal-binding</keyword>
<evidence type="ECO:0000313" key="8">
    <source>
        <dbReference type="EMBL" id="EDO14314.1"/>
    </source>
</evidence>
<feature type="domain" description="C3H1-type" evidence="7">
    <location>
        <begin position="32"/>
        <end position="59"/>
    </location>
</feature>
<name>A7TTU4_VANPO</name>
<feature type="domain" description="C3H1-type" evidence="7">
    <location>
        <begin position="63"/>
        <end position="90"/>
    </location>
</feature>
<protein>
    <recommendedName>
        <fullName evidence="7">C3H1-type domain-containing protein</fullName>
    </recommendedName>
</protein>
<dbReference type="GO" id="GO:0008270">
    <property type="term" value="F:zinc ion binding"/>
    <property type="evidence" value="ECO:0007669"/>
    <property type="project" value="UniProtKB-KW"/>
</dbReference>
<dbReference type="eggNOG" id="KOG1039">
    <property type="taxonomic scope" value="Eukaryota"/>
</dbReference>
<evidence type="ECO:0000256" key="5">
    <source>
        <dbReference type="PROSITE-ProRule" id="PRU00723"/>
    </source>
</evidence>
<dbReference type="FunCoup" id="A7TTU4">
    <property type="interactions" value="43"/>
</dbReference>
<evidence type="ECO:0000256" key="2">
    <source>
        <dbReference type="ARBA" id="ARBA00022737"/>
    </source>
</evidence>
<feature type="region of interest" description="Disordered" evidence="6">
    <location>
        <begin position="150"/>
        <end position="186"/>
    </location>
</feature>
<dbReference type="GO" id="GO:0000209">
    <property type="term" value="P:protein polyubiquitination"/>
    <property type="evidence" value="ECO:0007669"/>
    <property type="project" value="InterPro"/>
</dbReference>
<reference evidence="8 9" key="1">
    <citation type="journal article" date="2007" name="Proc. Natl. Acad. Sci. U.S.A.">
        <title>Independent sorting-out of thousands of duplicated gene pairs in two yeast species descended from a whole-genome duplication.</title>
        <authorList>
            <person name="Scannell D.R."/>
            <person name="Frank A.C."/>
            <person name="Conant G.C."/>
            <person name="Byrne K.P."/>
            <person name="Woolfit M."/>
            <person name="Wolfe K.H."/>
        </authorList>
    </citation>
    <scope>NUCLEOTIDE SEQUENCE [LARGE SCALE GENOMIC DNA]</scope>
    <source>
        <strain evidence="9">ATCC 22028 / DSM 70294 / BCRC 21397 / CBS 2163 / NBRC 10782 / NRRL Y-8283 / UCD 57-17</strain>
    </source>
</reference>
<dbReference type="RefSeq" id="XP_001642172.1">
    <property type="nucleotide sequence ID" value="XM_001642122.1"/>
</dbReference>
<dbReference type="GeneID" id="5542283"/>
<dbReference type="PROSITE" id="PS50103">
    <property type="entry name" value="ZF_C3H1"/>
    <property type="match status" value="2"/>
</dbReference>
<evidence type="ECO:0000259" key="7">
    <source>
        <dbReference type="PROSITE" id="PS50103"/>
    </source>
</evidence>
<dbReference type="Gene3D" id="4.10.1000.10">
    <property type="entry name" value="Zinc finger, CCCH-type"/>
    <property type="match status" value="1"/>
</dbReference>
<organism evidence="9">
    <name type="scientific">Vanderwaltozyma polyspora (strain ATCC 22028 / DSM 70294 / BCRC 21397 / CBS 2163 / NBRC 10782 / NRRL Y-8283 / UCD 57-17)</name>
    <name type="common">Kluyveromyces polysporus</name>
    <dbReference type="NCBI Taxonomy" id="436907"/>
    <lineage>
        <taxon>Eukaryota</taxon>
        <taxon>Fungi</taxon>
        <taxon>Dikarya</taxon>
        <taxon>Ascomycota</taxon>
        <taxon>Saccharomycotina</taxon>
        <taxon>Saccharomycetes</taxon>
        <taxon>Saccharomycetales</taxon>
        <taxon>Saccharomycetaceae</taxon>
        <taxon>Vanderwaltozyma</taxon>
    </lineage>
</organism>
<dbReference type="InParanoid" id="A7TTU4"/>
<dbReference type="PANTHER" id="PTHR11224:SF10">
    <property type="entry name" value="IP09428P-RELATED"/>
    <property type="match status" value="1"/>
</dbReference>
<dbReference type="Pfam" id="PF00642">
    <property type="entry name" value="zf-CCCH"/>
    <property type="match status" value="1"/>
</dbReference>
<accession>A7TTU4</accession>
<dbReference type="GO" id="GO:0061630">
    <property type="term" value="F:ubiquitin protein ligase activity"/>
    <property type="evidence" value="ECO:0007669"/>
    <property type="project" value="InterPro"/>
</dbReference>
<proteinExistence type="predicted"/>
<dbReference type="InterPro" id="IPR036855">
    <property type="entry name" value="Znf_CCCH_sf"/>
</dbReference>
<dbReference type="SMART" id="SM00356">
    <property type="entry name" value="ZnF_C3H1"/>
    <property type="match status" value="2"/>
</dbReference>